<accession>A0ABS9SJX3</accession>
<proteinExistence type="predicted"/>
<dbReference type="EMBL" id="JAKWBL010000002">
    <property type="protein sequence ID" value="MCH5598489.1"/>
    <property type="molecule type" value="Genomic_DNA"/>
</dbReference>
<dbReference type="InterPro" id="IPR000184">
    <property type="entry name" value="Bac_surfAg_D15"/>
</dbReference>
<organism evidence="4 5">
    <name type="scientific">Niabella ginsengisoli</name>
    <dbReference type="NCBI Taxonomy" id="522298"/>
    <lineage>
        <taxon>Bacteria</taxon>
        <taxon>Pseudomonadati</taxon>
        <taxon>Bacteroidota</taxon>
        <taxon>Chitinophagia</taxon>
        <taxon>Chitinophagales</taxon>
        <taxon>Chitinophagaceae</taxon>
        <taxon>Niabella</taxon>
    </lineage>
</organism>
<evidence type="ECO:0000259" key="3">
    <source>
        <dbReference type="Pfam" id="PF01103"/>
    </source>
</evidence>
<dbReference type="RefSeq" id="WP_240830152.1">
    <property type="nucleotide sequence ID" value="NZ_JAKWBL010000002.1"/>
</dbReference>
<keyword evidence="5" id="KW-1185">Reference proteome</keyword>
<feature type="domain" description="Bacterial surface antigen (D15)" evidence="3">
    <location>
        <begin position="13"/>
        <end position="275"/>
    </location>
</feature>
<sequence>MLITGEGLLDLKNAFGGGESIGLIWQRLQASSQRLNISYDQPYLFNSPFGLDLRFNMLKRDSAFLNFDIRLGTQLALNRQQRVKLYVQRFSSILNFINEEAIIATKKLPEDGDVKITNVGVEYQLNTTDYIFNPVSGFELLFNTAVGNKKVKPNDQILDLQDPDDPAFNFGSLYDTVTTQSYQLRSVLTAAKYFPIGKAQRSTVKTAINGGYISGSNIFRNELFQIGGYRLLRGFDEQSQFLSQYGIGTLEYRYLVGENSYFNVFTDGGWGKNASRGNNTSYTYVSGGWDLLLKQKWGYSIWLGRWEKGMIPTLI</sequence>
<dbReference type="Pfam" id="PF01103">
    <property type="entry name" value="Omp85"/>
    <property type="match status" value="1"/>
</dbReference>
<gene>
    <name evidence="4" type="ORF">MKP09_11505</name>
</gene>
<keyword evidence="2" id="KW-0472">Membrane</keyword>
<name>A0ABS9SJX3_9BACT</name>
<comment type="caution">
    <text evidence="4">The sequence shown here is derived from an EMBL/GenBank/DDBJ whole genome shotgun (WGS) entry which is preliminary data.</text>
</comment>
<dbReference type="Proteomes" id="UP001202248">
    <property type="component" value="Unassembled WGS sequence"/>
</dbReference>
<reference evidence="4 5" key="1">
    <citation type="submission" date="2022-02" db="EMBL/GenBank/DDBJ databases">
        <authorList>
            <person name="Min J."/>
        </authorList>
    </citation>
    <scope>NUCLEOTIDE SEQUENCE [LARGE SCALE GENOMIC DNA]</scope>
    <source>
        <strain evidence="4 5">GR10-1</strain>
    </source>
</reference>
<evidence type="ECO:0000256" key="1">
    <source>
        <dbReference type="ARBA" id="ARBA00004370"/>
    </source>
</evidence>
<dbReference type="Gene3D" id="2.40.160.50">
    <property type="entry name" value="membrane protein fhac: a member of the omp85/tpsb transporter family"/>
    <property type="match status" value="1"/>
</dbReference>
<protein>
    <submittedName>
        <fullName evidence="4">Outer membrane protein assembly factor</fullName>
    </submittedName>
</protein>
<comment type="subcellular location">
    <subcellularLocation>
        <location evidence="1">Membrane</location>
    </subcellularLocation>
</comment>
<evidence type="ECO:0000256" key="2">
    <source>
        <dbReference type="ARBA" id="ARBA00023136"/>
    </source>
</evidence>
<evidence type="ECO:0000313" key="4">
    <source>
        <dbReference type="EMBL" id="MCH5598489.1"/>
    </source>
</evidence>
<evidence type="ECO:0000313" key="5">
    <source>
        <dbReference type="Proteomes" id="UP001202248"/>
    </source>
</evidence>